<accession>A0A2T9XBS2</accession>
<protein>
    <submittedName>
        <fullName evidence="1">Uncharacterized protein</fullName>
    </submittedName>
</protein>
<organism evidence="1 2">
    <name type="scientific">Acidianus hospitalis</name>
    <dbReference type="NCBI Taxonomy" id="563177"/>
    <lineage>
        <taxon>Archaea</taxon>
        <taxon>Thermoproteota</taxon>
        <taxon>Thermoprotei</taxon>
        <taxon>Sulfolobales</taxon>
        <taxon>Sulfolobaceae</taxon>
        <taxon>Acidianus</taxon>
    </lineage>
</organism>
<evidence type="ECO:0000313" key="2">
    <source>
        <dbReference type="Proteomes" id="UP000245638"/>
    </source>
</evidence>
<evidence type="ECO:0000313" key="1">
    <source>
        <dbReference type="EMBL" id="PVU77518.1"/>
    </source>
</evidence>
<reference evidence="1 2" key="1">
    <citation type="journal article" date="2015" name="Appl. Environ. Microbiol.">
        <title>Nanoarchaeota, Their Sulfolobales Host, and Nanoarchaeota Virus Distribution across Yellowstone National Park Hot Springs.</title>
        <authorList>
            <person name="Munson-McGee J.H."/>
            <person name="Field E.K."/>
            <person name="Bateson M."/>
            <person name="Rooney C."/>
            <person name="Stepanauskas R."/>
            <person name="Young M.J."/>
        </authorList>
    </citation>
    <scope>NUCLEOTIDE SEQUENCE [LARGE SCALE GENOMIC DNA]</scope>
    <source>
        <strain evidence="1">SCGC AC-742_N10</strain>
    </source>
</reference>
<gene>
    <name evidence="1" type="ORF">DDW13_00645</name>
</gene>
<dbReference type="Proteomes" id="UP000245638">
    <property type="component" value="Unassembled WGS sequence"/>
</dbReference>
<dbReference type="AlphaFoldDB" id="A0A2T9XBS2"/>
<name>A0A2T9XBS2_9CREN</name>
<sequence>MAKRFDVKIEDDRLLVYNLHTEPLYIKEITISYEVEVITPTGEKGIKKVKQTIPIEKKVVKVLDVPIVSREISEVKVIYIAGNEKAEEIHHPRV</sequence>
<dbReference type="EMBL" id="QEFD01000024">
    <property type="protein sequence ID" value="PVU77518.1"/>
    <property type="molecule type" value="Genomic_DNA"/>
</dbReference>
<proteinExistence type="predicted"/>
<comment type="caution">
    <text evidence="1">The sequence shown here is derived from an EMBL/GenBank/DDBJ whole genome shotgun (WGS) entry which is preliminary data.</text>
</comment>